<keyword evidence="6" id="KW-1185">Reference proteome</keyword>
<accession>A0AAV0DRW6</accession>
<dbReference type="EMBL" id="CAMAPF010000134">
    <property type="protein sequence ID" value="CAH9106141.1"/>
    <property type="molecule type" value="Genomic_DNA"/>
</dbReference>
<dbReference type="InterPro" id="IPR024752">
    <property type="entry name" value="Myb/SANT-like_dom"/>
</dbReference>
<evidence type="ECO:0000259" key="3">
    <source>
        <dbReference type="Pfam" id="PF24769"/>
    </source>
</evidence>
<reference evidence="4" key="1">
    <citation type="submission" date="2022-07" db="EMBL/GenBank/DDBJ databases">
        <authorList>
            <person name="Macas J."/>
            <person name="Novak P."/>
            <person name="Neumann P."/>
        </authorList>
    </citation>
    <scope>NUCLEOTIDE SEQUENCE</scope>
</reference>
<feature type="region of interest" description="Disordered" evidence="1">
    <location>
        <begin position="30"/>
        <end position="62"/>
    </location>
</feature>
<feature type="domain" description="Myb/SANT-like" evidence="2">
    <location>
        <begin position="4"/>
        <end position="26"/>
    </location>
</feature>
<evidence type="ECO:0008006" key="7">
    <source>
        <dbReference type="Google" id="ProtNLM"/>
    </source>
</evidence>
<sequence length="150" mass="17488">MKFSSGFGWDPITKKFTASDEVWKNYLESRGAHKSSGSKKRTRDQCEVSSKAKSSESRSEFKTKVASGMDSIVEIASDIRGMRILMEKKEKRESENNIWDAIKETPNLDERTRYKVPKLIYKLGMKEAFLKMSPQERQEWIIYNIEEDYA</sequence>
<dbReference type="PANTHER" id="PTHR47864:SF2">
    <property type="entry name" value="MYB_SANT-LIKE DNA-BINDING DOMAIN PROTEIN"/>
    <property type="match status" value="1"/>
</dbReference>
<dbReference type="Pfam" id="PF12776">
    <property type="entry name" value="Myb_DNA-bind_3"/>
    <property type="match status" value="1"/>
</dbReference>
<evidence type="ECO:0000256" key="1">
    <source>
        <dbReference type="SAM" id="MobiDB-lite"/>
    </source>
</evidence>
<comment type="caution">
    <text evidence="4">The sequence shown here is derived from an EMBL/GenBank/DDBJ whole genome shotgun (WGS) entry which is preliminary data.</text>
</comment>
<dbReference type="InterPro" id="IPR056253">
    <property type="entry name" value="At2g29880-like_C"/>
</dbReference>
<dbReference type="Proteomes" id="UP001152523">
    <property type="component" value="Unassembled WGS sequence"/>
</dbReference>
<evidence type="ECO:0000313" key="6">
    <source>
        <dbReference type="Proteomes" id="UP001152523"/>
    </source>
</evidence>
<dbReference type="Pfam" id="PF24769">
    <property type="entry name" value="At2g29880_C"/>
    <property type="match status" value="1"/>
</dbReference>
<proteinExistence type="predicted"/>
<feature type="compositionally biased region" description="Basic and acidic residues" evidence="1">
    <location>
        <begin position="53"/>
        <end position="62"/>
    </location>
</feature>
<gene>
    <name evidence="4" type="ORF">CEPIT_LOCUS17454</name>
    <name evidence="5" type="ORF">CEPIT_LOCUS39854</name>
</gene>
<dbReference type="AlphaFoldDB" id="A0AAV0DRW6"/>
<organism evidence="4 6">
    <name type="scientific">Cuscuta epithymum</name>
    <dbReference type="NCBI Taxonomy" id="186058"/>
    <lineage>
        <taxon>Eukaryota</taxon>
        <taxon>Viridiplantae</taxon>
        <taxon>Streptophyta</taxon>
        <taxon>Embryophyta</taxon>
        <taxon>Tracheophyta</taxon>
        <taxon>Spermatophyta</taxon>
        <taxon>Magnoliopsida</taxon>
        <taxon>eudicotyledons</taxon>
        <taxon>Gunneridae</taxon>
        <taxon>Pentapetalae</taxon>
        <taxon>asterids</taxon>
        <taxon>lamiids</taxon>
        <taxon>Solanales</taxon>
        <taxon>Convolvulaceae</taxon>
        <taxon>Cuscuteae</taxon>
        <taxon>Cuscuta</taxon>
        <taxon>Cuscuta subgen. Cuscuta</taxon>
    </lineage>
</organism>
<evidence type="ECO:0000313" key="5">
    <source>
        <dbReference type="EMBL" id="CAH9142375.1"/>
    </source>
</evidence>
<dbReference type="PANTHER" id="PTHR47864">
    <property type="entry name" value="TRANSMEMBRANE PROTEIN"/>
    <property type="match status" value="1"/>
</dbReference>
<feature type="compositionally biased region" description="Basic residues" evidence="1">
    <location>
        <begin position="32"/>
        <end position="42"/>
    </location>
</feature>
<feature type="domain" description="At2g29880-like C-terminal" evidence="3">
    <location>
        <begin position="98"/>
        <end position="144"/>
    </location>
</feature>
<evidence type="ECO:0000259" key="2">
    <source>
        <dbReference type="Pfam" id="PF12776"/>
    </source>
</evidence>
<protein>
    <recommendedName>
        <fullName evidence="7">Myb/SANT-like domain-containing protein</fullName>
    </recommendedName>
</protein>
<dbReference type="InterPro" id="IPR055314">
    <property type="entry name" value="At2g29880-like"/>
</dbReference>
<name>A0AAV0DRW6_9ASTE</name>
<dbReference type="EMBL" id="CAMAPF010001040">
    <property type="protein sequence ID" value="CAH9142375.1"/>
    <property type="molecule type" value="Genomic_DNA"/>
</dbReference>
<evidence type="ECO:0000313" key="4">
    <source>
        <dbReference type="EMBL" id="CAH9106141.1"/>
    </source>
</evidence>